<dbReference type="Proteomes" id="UP000029980">
    <property type="component" value="Chromosome"/>
</dbReference>
<keyword evidence="8 9" id="KW-0472">Membrane</keyword>
<evidence type="ECO:0000256" key="3">
    <source>
        <dbReference type="ARBA" id="ARBA00009916"/>
    </source>
</evidence>
<evidence type="ECO:0000256" key="5">
    <source>
        <dbReference type="ARBA" id="ARBA00022592"/>
    </source>
</evidence>
<dbReference type="InterPro" id="IPR001204">
    <property type="entry name" value="Phos_transporter"/>
</dbReference>
<dbReference type="RefSeq" id="WP_050003203.1">
    <property type="nucleotide sequence ID" value="NZ_CP008887.1"/>
</dbReference>
<feature type="transmembrane region" description="Helical" evidence="9">
    <location>
        <begin position="199"/>
        <end position="220"/>
    </location>
</feature>
<name>A0A097QUS4_9EURY</name>
<evidence type="ECO:0000313" key="11">
    <source>
        <dbReference type="Proteomes" id="UP000029980"/>
    </source>
</evidence>
<dbReference type="PANTHER" id="PTHR11101:SF80">
    <property type="entry name" value="PHOSPHATE TRANSPORTER"/>
    <property type="match status" value="1"/>
</dbReference>
<comment type="similarity">
    <text evidence="3">Belongs to the inorganic phosphate transporter (PiT) (TC 2.A.20) family.</text>
</comment>
<evidence type="ECO:0000256" key="4">
    <source>
        <dbReference type="ARBA" id="ARBA00022448"/>
    </source>
</evidence>
<sequence>MLGVIAAAFFMAWAIGANDSAKAVGTAVGSGIVGFRRAVLIIAVFTTLGATLSGSGVSETITALARGLSPAEIALVLFSSASAVTLASLWGKPISTTQSIIGALVGSSLALGFSVDWWTVGKIVSAWFVSPVFASVLAIATYKFYKPVLKRIKCLRSLELTQKWLVFLASAFSAFNLGANEVSNVTGLAKAGGIAGPNAVLALVAALGALTFSYEVMMTLGRNLAPLGPTSAFASQFGASIAVSVANVFGLPVSSGQAIVGAISGLSLYKGEHVNKKLLLDIVKSWVRAPFFSGLLAFVLVRLFSAGF</sequence>
<dbReference type="GO" id="GO:0016020">
    <property type="term" value="C:membrane"/>
    <property type="evidence" value="ECO:0007669"/>
    <property type="project" value="UniProtKB-SubCell"/>
</dbReference>
<dbReference type="OrthoDB" id="101311at2157"/>
<dbReference type="Pfam" id="PF01384">
    <property type="entry name" value="PHO4"/>
    <property type="match status" value="1"/>
</dbReference>
<protein>
    <submittedName>
        <fullName evidence="10">Sodium:phosphate symporter</fullName>
    </submittedName>
</protein>
<feature type="transmembrane region" description="Helical" evidence="9">
    <location>
        <begin position="73"/>
        <end position="91"/>
    </location>
</feature>
<reference evidence="10 11" key="1">
    <citation type="journal article" date="2015" name="Int. J. Syst. Evol. Microbiol.">
        <title>Thermococcus eurythermalis sp. nov., a conditional piezophilic hyperthermophilic archaeon with a wide temperature range isolated from an oil-immersed chimney in the Guaymas Basin.</title>
        <authorList>
            <person name="Zhao W."/>
            <person name="Zeng X."/>
            <person name="Xiao X."/>
        </authorList>
    </citation>
    <scope>NUCLEOTIDE SEQUENCE [LARGE SCALE GENOMIC DNA]</scope>
    <source>
        <strain evidence="10 11">A501</strain>
    </source>
</reference>
<evidence type="ECO:0000256" key="2">
    <source>
        <dbReference type="ARBA" id="ARBA00004141"/>
    </source>
</evidence>
<keyword evidence="11" id="KW-1185">Reference proteome</keyword>
<evidence type="ECO:0000256" key="7">
    <source>
        <dbReference type="ARBA" id="ARBA00022989"/>
    </source>
</evidence>
<feature type="transmembrane region" description="Helical" evidence="9">
    <location>
        <begin position="286"/>
        <end position="304"/>
    </location>
</feature>
<evidence type="ECO:0000256" key="9">
    <source>
        <dbReference type="SAM" id="Phobius"/>
    </source>
</evidence>
<dbReference type="AlphaFoldDB" id="A0A097QUS4"/>
<evidence type="ECO:0000256" key="1">
    <source>
        <dbReference type="ARBA" id="ARBA00001981"/>
    </source>
</evidence>
<dbReference type="PANTHER" id="PTHR11101">
    <property type="entry name" value="PHOSPHATE TRANSPORTER"/>
    <property type="match status" value="1"/>
</dbReference>
<dbReference type="GeneID" id="25153324"/>
<dbReference type="GO" id="GO:0035435">
    <property type="term" value="P:phosphate ion transmembrane transport"/>
    <property type="evidence" value="ECO:0007669"/>
    <property type="project" value="TreeGrafter"/>
</dbReference>
<keyword evidence="4" id="KW-0813">Transport</keyword>
<dbReference type="HOGENOM" id="CLU_015355_0_1_2"/>
<organism evidence="10 11">
    <name type="scientific">Thermococcus eurythermalis</name>
    <dbReference type="NCBI Taxonomy" id="1505907"/>
    <lineage>
        <taxon>Archaea</taxon>
        <taxon>Methanobacteriati</taxon>
        <taxon>Methanobacteriota</taxon>
        <taxon>Thermococci</taxon>
        <taxon>Thermococcales</taxon>
        <taxon>Thermococcaceae</taxon>
        <taxon>Thermococcus</taxon>
    </lineage>
</organism>
<dbReference type="EMBL" id="CP008887">
    <property type="protein sequence ID" value="AIU70229.1"/>
    <property type="molecule type" value="Genomic_DNA"/>
</dbReference>
<feature type="transmembrane region" description="Helical" evidence="9">
    <location>
        <begin position="123"/>
        <end position="142"/>
    </location>
</feature>
<gene>
    <name evidence="10" type="ORF">TEU_07725</name>
</gene>
<proteinExistence type="inferred from homology"/>
<dbReference type="KEGG" id="teu:TEU_07725"/>
<feature type="transmembrane region" description="Helical" evidence="9">
    <location>
        <begin position="241"/>
        <end position="266"/>
    </location>
</feature>
<comment type="subcellular location">
    <subcellularLocation>
        <location evidence="2">Membrane</location>
        <topology evidence="2">Multi-pass membrane protein</topology>
    </subcellularLocation>
</comment>
<evidence type="ECO:0000256" key="6">
    <source>
        <dbReference type="ARBA" id="ARBA00022692"/>
    </source>
</evidence>
<dbReference type="GO" id="GO:0005315">
    <property type="term" value="F:phosphate transmembrane transporter activity"/>
    <property type="evidence" value="ECO:0007669"/>
    <property type="project" value="InterPro"/>
</dbReference>
<dbReference type="STRING" id="1505907.TEU_07725"/>
<evidence type="ECO:0000256" key="8">
    <source>
        <dbReference type="ARBA" id="ARBA00023136"/>
    </source>
</evidence>
<comment type="function">
    <text evidence="1">Potential transporter for phosphate.</text>
</comment>
<keyword evidence="5" id="KW-0592">Phosphate transport</keyword>
<feature type="transmembrane region" description="Helical" evidence="9">
    <location>
        <begin position="39"/>
        <end position="61"/>
    </location>
</feature>
<evidence type="ECO:0000313" key="10">
    <source>
        <dbReference type="EMBL" id="AIU70229.1"/>
    </source>
</evidence>
<keyword evidence="7 9" id="KW-1133">Transmembrane helix</keyword>
<keyword evidence="6 9" id="KW-0812">Transmembrane</keyword>
<accession>A0A097QUS4</accession>